<evidence type="ECO:0000259" key="7">
    <source>
        <dbReference type="SMART" id="SM00849"/>
    </source>
</evidence>
<proteinExistence type="predicted"/>
<keyword evidence="2" id="KW-1003">Cell membrane</keyword>
<dbReference type="InterPro" id="IPR035681">
    <property type="entry name" value="ComA-like_MBL"/>
</dbReference>
<dbReference type="RefSeq" id="WP_200787647.1">
    <property type="nucleotide sequence ID" value="NZ_JAEDAO010000001.1"/>
</dbReference>
<evidence type="ECO:0000256" key="5">
    <source>
        <dbReference type="ARBA" id="ARBA00023136"/>
    </source>
</evidence>
<comment type="caution">
    <text evidence="8">The sequence shown here is derived from an EMBL/GenBank/DDBJ whole genome shotgun (WGS) entry which is preliminary data.</text>
</comment>
<dbReference type="PANTHER" id="PTHR30619">
    <property type="entry name" value="DNA INTERNALIZATION/COMPETENCE PROTEIN COMEC/REC2"/>
    <property type="match status" value="1"/>
</dbReference>
<dbReference type="InterPro" id="IPR001279">
    <property type="entry name" value="Metallo-B-lactamas"/>
</dbReference>
<dbReference type="Pfam" id="PF13567">
    <property type="entry name" value="DUF4131"/>
    <property type="match status" value="1"/>
</dbReference>
<evidence type="ECO:0000313" key="9">
    <source>
        <dbReference type="Proteomes" id="UP000617041"/>
    </source>
</evidence>
<evidence type="ECO:0000256" key="2">
    <source>
        <dbReference type="ARBA" id="ARBA00022475"/>
    </source>
</evidence>
<dbReference type="GO" id="GO:0030420">
    <property type="term" value="P:establishment of competence for transformation"/>
    <property type="evidence" value="ECO:0007669"/>
    <property type="project" value="InterPro"/>
</dbReference>
<gene>
    <name evidence="8" type="ORF">I8E28_09000</name>
</gene>
<keyword evidence="3 6" id="KW-0812">Transmembrane</keyword>
<sequence>MSLRGGHAFVPLLLGAVAGPVVHVQLASLRPIAADGVLLAACVLGLLALLRSARSPWWLIAFAAGATFAACGLRASAYAGGLLPSSLEGEDVVLVGTVAGLPQRNDLGQRFRFDVEEARDGQGHAVAVPELVSLAWYSGAWAAQAGAFDDQRSPPTLLAGERWRFTARLRAPRGTRNPHGFDYELWLWEQGLQATGVVRAGKGDAPPRRLGTTWKHPVERARHRVRAAILTRVDDPQAAGVLAALVVGDQNAIERTDWDVFRATGVAHLLSISGLHVTMFAWLAAAVLGAAWRRSGRLCLWLPAPHAAALGGVALATAYALFSGWGVPAQRTLLMLGSMAVLRLPGRHWPWPVSWLAACAVVVSWDPWALLQPGFWLSFVAVGVLFATGREAADGPRGARGRVLALLREQGIVTIALAPLTLLLFGQVSLVGLLANLGAIPWVTLLVTPLAMAGVVVPPAWDLASLAVQGLTGVLEALAAWSWAVWSAATPPLWAGTAGVLGGLLLVMRLPPAWRALGVPLLLPALLWQAPRPPPGTFEVIAADVGQGNAVVVRTATHTLVYDAGPRYGADSDAGQRVLVPLLRALGERVDLLVLSHRDADHTGGAAAVLRMQPQAGLLASLEAGHLLSALRPVQPCMAGQHWAWDGIAFDVLHPDEEDMHARKPNALSCVLRIDDGRQAALLAGDVEAAQEAALLGRGLRSAQVLLVPHHGSRTSSTAGFLDAVQPRWALVQAGYRNRFGHPAADVLDRYRERGSRIVATPACGAAWWWSGAPDAMRCERDAARHYWQAREP</sequence>
<keyword evidence="4 6" id="KW-1133">Transmembrane helix</keyword>
<feature type="transmembrane region" description="Helical" evidence="6">
    <location>
        <begin position="298"/>
        <end position="322"/>
    </location>
</feature>
<dbReference type="InterPro" id="IPR052159">
    <property type="entry name" value="Competence_DNA_uptake"/>
</dbReference>
<keyword evidence="9" id="KW-1185">Reference proteome</keyword>
<keyword evidence="5 6" id="KW-0472">Membrane</keyword>
<feature type="transmembrane region" description="Helical" evidence="6">
    <location>
        <begin position="412"/>
        <end position="433"/>
    </location>
</feature>
<accession>A0A934Q0B9</accession>
<feature type="transmembrane region" description="Helical" evidence="6">
    <location>
        <begin position="374"/>
        <end position="392"/>
    </location>
</feature>
<dbReference type="Pfam" id="PF03772">
    <property type="entry name" value="Competence"/>
    <property type="match status" value="1"/>
</dbReference>
<dbReference type="Proteomes" id="UP000617041">
    <property type="component" value="Unassembled WGS sequence"/>
</dbReference>
<dbReference type="Gene3D" id="3.60.15.10">
    <property type="entry name" value="Ribonuclease Z/Hydroxyacylglutathione hydrolase-like"/>
    <property type="match status" value="1"/>
</dbReference>
<name>A0A934Q0B9_9BURK</name>
<comment type="subcellular location">
    <subcellularLocation>
        <location evidence="1">Cell membrane</location>
        <topology evidence="1">Multi-pass membrane protein</topology>
    </subcellularLocation>
</comment>
<dbReference type="InterPro" id="IPR036866">
    <property type="entry name" value="RibonucZ/Hydroxyglut_hydro"/>
</dbReference>
<dbReference type="SMART" id="SM00849">
    <property type="entry name" value="Lactamase_B"/>
    <property type="match status" value="1"/>
</dbReference>
<evidence type="ECO:0000313" key="8">
    <source>
        <dbReference type="EMBL" id="MBK0392728.1"/>
    </source>
</evidence>
<dbReference type="SUPFAM" id="SSF56281">
    <property type="entry name" value="Metallo-hydrolase/oxidoreductase"/>
    <property type="match status" value="1"/>
</dbReference>
<dbReference type="Pfam" id="PF00753">
    <property type="entry name" value="Lactamase_B"/>
    <property type="match status" value="1"/>
</dbReference>
<evidence type="ECO:0000256" key="3">
    <source>
        <dbReference type="ARBA" id="ARBA00022692"/>
    </source>
</evidence>
<evidence type="ECO:0000256" key="4">
    <source>
        <dbReference type="ARBA" id="ARBA00022989"/>
    </source>
</evidence>
<feature type="transmembrane region" description="Helical" evidence="6">
    <location>
        <begin position="439"/>
        <end position="457"/>
    </location>
</feature>
<reference evidence="8" key="1">
    <citation type="submission" date="2020-12" db="EMBL/GenBank/DDBJ databases">
        <title>Ramlibacter sp. nov., isolated from a freshwater alga, Cryptomonas.</title>
        <authorList>
            <person name="Kim H.M."/>
            <person name="Jeon C.O."/>
        </authorList>
    </citation>
    <scope>NUCLEOTIDE SEQUENCE</scope>
    <source>
        <strain evidence="8">CrO1</strain>
    </source>
</reference>
<feature type="transmembrane region" description="Helical" evidence="6">
    <location>
        <begin position="57"/>
        <end position="77"/>
    </location>
</feature>
<dbReference type="NCBIfam" id="TIGR00360">
    <property type="entry name" value="ComEC_N-term"/>
    <property type="match status" value="1"/>
</dbReference>
<feature type="transmembrane region" description="Helical" evidence="6">
    <location>
        <begin position="464"/>
        <end position="486"/>
    </location>
</feature>
<dbReference type="InterPro" id="IPR004477">
    <property type="entry name" value="ComEC_N"/>
</dbReference>
<feature type="transmembrane region" description="Helical" evidence="6">
    <location>
        <begin position="266"/>
        <end position="291"/>
    </location>
</feature>
<organism evidence="8 9">
    <name type="scientific">Ramlibacter algicola</name>
    <dbReference type="NCBI Taxonomy" id="2795217"/>
    <lineage>
        <taxon>Bacteria</taxon>
        <taxon>Pseudomonadati</taxon>
        <taxon>Pseudomonadota</taxon>
        <taxon>Betaproteobacteria</taxon>
        <taxon>Burkholderiales</taxon>
        <taxon>Comamonadaceae</taxon>
        <taxon>Ramlibacter</taxon>
    </lineage>
</organism>
<dbReference type="EMBL" id="JAEDAO010000001">
    <property type="protein sequence ID" value="MBK0392728.1"/>
    <property type="molecule type" value="Genomic_DNA"/>
</dbReference>
<feature type="transmembrane region" description="Helical" evidence="6">
    <location>
        <begin position="28"/>
        <end position="50"/>
    </location>
</feature>
<dbReference type="CDD" id="cd07731">
    <property type="entry name" value="ComA-like_MBL-fold"/>
    <property type="match status" value="1"/>
</dbReference>
<dbReference type="PANTHER" id="PTHR30619:SF1">
    <property type="entry name" value="RECOMBINATION PROTEIN 2"/>
    <property type="match status" value="1"/>
</dbReference>
<dbReference type="AlphaFoldDB" id="A0A934Q0B9"/>
<dbReference type="InterPro" id="IPR025405">
    <property type="entry name" value="DUF4131"/>
</dbReference>
<evidence type="ECO:0000256" key="6">
    <source>
        <dbReference type="SAM" id="Phobius"/>
    </source>
</evidence>
<dbReference type="InterPro" id="IPR004797">
    <property type="entry name" value="Competence_ComEC/Rec2"/>
</dbReference>
<evidence type="ECO:0000256" key="1">
    <source>
        <dbReference type="ARBA" id="ARBA00004651"/>
    </source>
</evidence>
<dbReference type="GO" id="GO:0005886">
    <property type="term" value="C:plasma membrane"/>
    <property type="evidence" value="ECO:0007669"/>
    <property type="project" value="UniProtKB-SubCell"/>
</dbReference>
<feature type="domain" description="Metallo-beta-lactamase" evidence="7">
    <location>
        <begin position="547"/>
        <end position="736"/>
    </location>
</feature>
<dbReference type="NCBIfam" id="TIGR00361">
    <property type="entry name" value="ComEC_Rec2"/>
    <property type="match status" value="1"/>
</dbReference>
<protein>
    <submittedName>
        <fullName evidence="8">DNA internalization-related competence protein ComEC/Rec2</fullName>
    </submittedName>
</protein>